<evidence type="ECO:0000313" key="1">
    <source>
        <dbReference type="EMBL" id="BBX17727.1"/>
    </source>
</evidence>
<dbReference type="SUPFAM" id="SSF52799">
    <property type="entry name" value="(Phosphotyrosine protein) phosphatases II"/>
    <property type="match status" value="1"/>
</dbReference>
<sequence>MPWQWRLALKGWPGLDTRGLMHLADLIIDGGEPMRLNRAYPLTRGYPIPGSHPYDDGLVIGVAHSLRKLPATVDAVVSLCRVADGHIPAHALHLDVRLIDQIGENLNLDFVLADTVWAIEALREQGRTVFVHCVGAISRTPTIAALYGARLKGVTTTGPSRTSATCCPKPIPIPISARHCDGSTQWSRPTQELRDGYRAAPGFAAVQDPLPRVR</sequence>
<dbReference type="AlphaFoldDB" id="A0A7I7K0X6"/>
<dbReference type="KEGG" id="mdu:MDUV_25870"/>
<dbReference type="InterPro" id="IPR029021">
    <property type="entry name" value="Prot-tyrosine_phosphatase-like"/>
</dbReference>
<dbReference type="Gene3D" id="3.90.190.10">
    <property type="entry name" value="Protein tyrosine phosphatase superfamily"/>
    <property type="match status" value="1"/>
</dbReference>
<organism evidence="1 2">
    <name type="scientific">Mycolicibacterium duvalii</name>
    <dbReference type="NCBI Taxonomy" id="39688"/>
    <lineage>
        <taxon>Bacteria</taxon>
        <taxon>Bacillati</taxon>
        <taxon>Actinomycetota</taxon>
        <taxon>Actinomycetes</taxon>
        <taxon>Mycobacteriales</taxon>
        <taxon>Mycobacteriaceae</taxon>
        <taxon>Mycolicibacterium</taxon>
    </lineage>
</organism>
<dbReference type="EMBL" id="AP022563">
    <property type="protein sequence ID" value="BBX17727.1"/>
    <property type="molecule type" value="Genomic_DNA"/>
</dbReference>
<evidence type="ECO:0008006" key="3">
    <source>
        <dbReference type="Google" id="ProtNLM"/>
    </source>
</evidence>
<accession>A0A7I7K0X6</accession>
<protein>
    <recommendedName>
        <fullName evidence="3">Tyrosine specific protein phosphatases domain-containing protein</fullName>
    </recommendedName>
</protein>
<reference evidence="1 2" key="1">
    <citation type="journal article" date="2019" name="Emerg. Microbes Infect.">
        <title>Comprehensive subspecies identification of 175 nontuberculous mycobacteria species based on 7547 genomic profiles.</title>
        <authorList>
            <person name="Matsumoto Y."/>
            <person name="Kinjo T."/>
            <person name="Motooka D."/>
            <person name="Nabeya D."/>
            <person name="Jung N."/>
            <person name="Uechi K."/>
            <person name="Horii T."/>
            <person name="Iida T."/>
            <person name="Fujita J."/>
            <person name="Nakamura S."/>
        </authorList>
    </citation>
    <scope>NUCLEOTIDE SEQUENCE [LARGE SCALE GENOMIC DNA]</scope>
    <source>
        <strain evidence="1 2">JCM 6396</strain>
    </source>
</reference>
<dbReference type="Proteomes" id="UP000467006">
    <property type="component" value="Chromosome"/>
</dbReference>
<gene>
    <name evidence="1" type="ORF">MDUV_25870</name>
</gene>
<keyword evidence="2" id="KW-1185">Reference proteome</keyword>
<name>A0A7I7K0X6_9MYCO</name>
<evidence type="ECO:0000313" key="2">
    <source>
        <dbReference type="Proteomes" id="UP000467006"/>
    </source>
</evidence>
<proteinExistence type="predicted"/>